<keyword evidence="4 9" id="KW-0812">Transmembrane</keyword>
<sequence length="412" mass="44898">MDHPTLEEIVTDTPQARAWLRTAIAQRDDREAAKLLREAAPELTSALLLELHPGRSTAILEFFPEDHAERVRAASPPIQVRQWARNRAYAEGSVGRLMDPVYAVFPPQLTVGETIERLRELIKQAFITYGFIVDEAGRLRGVITMRDLLFAEHDRTLEAVMIPSPFSLDARMPLAEAMKAVLSRHYPVYPVCDGDGRLVGLVRGQVLFEEQNFEISAQPASMVGVEEERLTTPWQRCLKLRHPWLQFNLLTAFLAAAVVGIFQETLNQLVILALFLPVLAGQSGNTGCQALAVTLRGLTLGEVRPGRERALVAKEAWLGLLNGLLVGLVSAVGMYVTAASQHNPAALWLAVAILLAMIGSCVVSGISGAMIPLTLKRLGADPATASSIFLTTATDVASMGLFLGLATVLILW</sequence>
<organism evidence="11 12">
    <name type="scientific">Hylemonella gracilis</name>
    <dbReference type="NCBI Taxonomy" id="80880"/>
    <lineage>
        <taxon>Bacteria</taxon>
        <taxon>Pseudomonadati</taxon>
        <taxon>Pseudomonadota</taxon>
        <taxon>Betaproteobacteria</taxon>
        <taxon>Burkholderiales</taxon>
        <taxon>Comamonadaceae</taxon>
        <taxon>Hylemonella</taxon>
    </lineage>
</organism>
<dbReference type="PROSITE" id="PS51371">
    <property type="entry name" value="CBS"/>
    <property type="match status" value="2"/>
</dbReference>
<name>A0A4P6UNF4_9BURK</name>
<dbReference type="CDD" id="cd04606">
    <property type="entry name" value="CBS_pair_Mg_transporter"/>
    <property type="match status" value="1"/>
</dbReference>
<keyword evidence="5" id="KW-0460">Magnesium</keyword>
<dbReference type="SUPFAM" id="SSF54631">
    <property type="entry name" value="CBS-domain pair"/>
    <property type="match status" value="1"/>
</dbReference>
<keyword evidence="6 9" id="KW-1133">Transmembrane helix</keyword>
<dbReference type="OrthoDB" id="9790355at2"/>
<dbReference type="RefSeq" id="WP_131280861.1">
    <property type="nucleotide sequence ID" value="NZ_CP031395.1"/>
</dbReference>
<evidence type="ECO:0000313" key="12">
    <source>
        <dbReference type="Proteomes" id="UP000292939"/>
    </source>
</evidence>
<keyword evidence="8" id="KW-0129">CBS domain</keyword>
<feature type="transmembrane region" description="Helical" evidence="9">
    <location>
        <begin position="348"/>
        <end position="375"/>
    </location>
</feature>
<dbReference type="PANTHER" id="PTHR41394:SF5">
    <property type="entry name" value="SLC41A_MGTE INTEGRAL MEMBRANE DOMAIN-CONTAINING PROTEIN"/>
    <property type="match status" value="1"/>
</dbReference>
<dbReference type="Gene3D" id="1.10.357.20">
    <property type="entry name" value="SLC41 divalent cation transporters, integral membrane domain"/>
    <property type="match status" value="1"/>
</dbReference>
<gene>
    <name evidence="11" type="ORF">DW355_13660</name>
</gene>
<dbReference type="PANTHER" id="PTHR41394">
    <property type="entry name" value="MAGNESIUM TRANSPORTER MGTE"/>
    <property type="match status" value="1"/>
</dbReference>
<dbReference type="Gene3D" id="3.10.580.10">
    <property type="entry name" value="CBS-domain"/>
    <property type="match status" value="1"/>
</dbReference>
<dbReference type="InterPro" id="IPR036739">
    <property type="entry name" value="SLC41_membr_dom_sf"/>
</dbReference>
<accession>A0A4P6UNF4</accession>
<keyword evidence="3" id="KW-0813">Transport</keyword>
<dbReference type="AlphaFoldDB" id="A0A4P6UNF4"/>
<evidence type="ECO:0000256" key="5">
    <source>
        <dbReference type="ARBA" id="ARBA00022842"/>
    </source>
</evidence>
<proteinExistence type="inferred from homology"/>
<evidence type="ECO:0000259" key="10">
    <source>
        <dbReference type="PROSITE" id="PS51371"/>
    </source>
</evidence>
<keyword evidence="7 9" id="KW-0472">Membrane</keyword>
<feature type="domain" description="CBS" evidence="10">
    <location>
        <begin position="161"/>
        <end position="217"/>
    </location>
</feature>
<comment type="similarity">
    <text evidence="2">Belongs to the SLC41A transporter family.</text>
</comment>
<evidence type="ECO:0000256" key="2">
    <source>
        <dbReference type="ARBA" id="ARBA00009749"/>
    </source>
</evidence>
<evidence type="ECO:0000256" key="8">
    <source>
        <dbReference type="PROSITE-ProRule" id="PRU00703"/>
    </source>
</evidence>
<dbReference type="InterPro" id="IPR046342">
    <property type="entry name" value="CBS_dom_sf"/>
</dbReference>
<dbReference type="KEGG" id="hgr:DW355_13660"/>
<reference evidence="11 12" key="1">
    <citation type="submission" date="2018-07" db="EMBL/GenBank/DDBJ databases">
        <title>Exploring interactions and the metabolic potential of the ultra-small soil bacteria Hylemonella gracilis.</title>
        <authorList>
            <person name="Tyc O."/>
            <person name="Kulkarni P."/>
            <person name="Gawehns F."/>
            <person name="Hundscheid M."/>
            <person name="Zweers H."/>
            <person name="Garbeva P."/>
        </authorList>
    </citation>
    <scope>NUCLEOTIDE SEQUENCE [LARGE SCALE GENOMIC DNA]</scope>
    <source>
        <strain evidence="11 12">NS1</strain>
    </source>
</reference>
<evidence type="ECO:0000256" key="1">
    <source>
        <dbReference type="ARBA" id="ARBA00004141"/>
    </source>
</evidence>
<dbReference type="SUPFAM" id="SSF161093">
    <property type="entry name" value="MgtE membrane domain-like"/>
    <property type="match status" value="1"/>
</dbReference>
<dbReference type="Pfam" id="PF00571">
    <property type="entry name" value="CBS"/>
    <property type="match status" value="2"/>
</dbReference>
<evidence type="ECO:0000256" key="9">
    <source>
        <dbReference type="SAM" id="Phobius"/>
    </source>
</evidence>
<dbReference type="InterPro" id="IPR000644">
    <property type="entry name" value="CBS_dom"/>
</dbReference>
<comment type="subcellular location">
    <subcellularLocation>
        <location evidence="1">Membrane</location>
        <topology evidence="1">Multi-pass membrane protein</topology>
    </subcellularLocation>
</comment>
<feature type="transmembrane region" description="Helical" evidence="9">
    <location>
        <begin position="269"/>
        <end position="295"/>
    </location>
</feature>
<dbReference type="Proteomes" id="UP000292939">
    <property type="component" value="Chromosome"/>
</dbReference>
<evidence type="ECO:0000256" key="3">
    <source>
        <dbReference type="ARBA" id="ARBA00022448"/>
    </source>
</evidence>
<protein>
    <submittedName>
        <fullName evidence="11">Magnesium transporter</fullName>
    </submittedName>
</protein>
<evidence type="ECO:0000256" key="6">
    <source>
        <dbReference type="ARBA" id="ARBA00022989"/>
    </source>
</evidence>
<evidence type="ECO:0000256" key="7">
    <source>
        <dbReference type="ARBA" id="ARBA00023136"/>
    </source>
</evidence>
<feature type="transmembrane region" description="Helical" evidence="9">
    <location>
        <begin position="244"/>
        <end position="263"/>
    </location>
</feature>
<dbReference type="GO" id="GO:0008324">
    <property type="term" value="F:monoatomic cation transmembrane transporter activity"/>
    <property type="evidence" value="ECO:0007669"/>
    <property type="project" value="InterPro"/>
</dbReference>
<feature type="transmembrane region" description="Helical" evidence="9">
    <location>
        <begin position="387"/>
        <end position="411"/>
    </location>
</feature>
<dbReference type="InterPro" id="IPR006667">
    <property type="entry name" value="SLC41_membr_dom"/>
</dbReference>
<evidence type="ECO:0000313" key="11">
    <source>
        <dbReference type="EMBL" id="QBK05635.1"/>
    </source>
</evidence>
<evidence type="ECO:0000256" key="4">
    <source>
        <dbReference type="ARBA" id="ARBA00022692"/>
    </source>
</evidence>
<feature type="transmembrane region" description="Helical" evidence="9">
    <location>
        <begin position="316"/>
        <end position="336"/>
    </location>
</feature>
<dbReference type="GO" id="GO:0016020">
    <property type="term" value="C:membrane"/>
    <property type="evidence" value="ECO:0007669"/>
    <property type="project" value="UniProtKB-SubCell"/>
</dbReference>
<dbReference type="Pfam" id="PF01769">
    <property type="entry name" value="MgtE"/>
    <property type="match status" value="1"/>
</dbReference>
<feature type="domain" description="CBS" evidence="10">
    <location>
        <begin position="98"/>
        <end position="158"/>
    </location>
</feature>
<dbReference type="EMBL" id="CP031395">
    <property type="protein sequence ID" value="QBK05635.1"/>
    <property type="molecule type" value="Genomic_DNA"/>
</dbReference>